<dbReference type="Gene3D" id="1.20.1250.20">
    <property type="entry name" value="MFS general substrate transporter like domains"/>
    <property type="match status" value="1"/>
</dbReference>
<dbReference type="GO" id="GO:0005886">
    <property type="term" value="C:plasma membrane"/>
    <property type="evidence" value="ECO:0007669"/>
    <property type="project" value="TreeGrafter"/>
</dbReference>
<dbReference type="SUPFAM" id="SSF103473">
    <property type="entry name" value="MFS general substrate transporter"/>
    <property type="match status" value="1"/>
</dbReference>
<sequence length="513" mass="56395">MQSYRQYQSLGNRLEAQLHRTRTAHHGASTTNVQPADAEVEVPSSSSTDVDDNESQLEPIERPLSKIGTNLAAALTGITKREHPNASEIKHVFVVDFEGPNDPLNPRNWSITKRIFYTFNLGMIALVVGMAASIDSAVIVKAAKEFGISDVAEALATGLFLAGFGFGALIAGPLSETVGRNPVYFASLSIYMLFLMGAGLAKSLGAQLVCRFFAGFFGESPLSTVGGSISDMWDPMNRLIAFPMFATIGLIGPVIGPVVGGWISQSQDLSWRWVEWITIIVSGAVLASIVLFQPETYAPVLLQWKANHLRRLTGDKRYVSASEIQHVTLSARMTTAIKRPFMMTVQEPTILLWTGYLTVVYLMLFGFLDGYTFVFQETFELSDGITGLLFIAIAIGLVLSSASLTPLLYRWAKQEIAKLQAEKPDENPRIPPEFFIWYALIGAPAIPISFFWMGWTAYPHVSIWSPIIASVVFGFGIFSVFVSTYMYLIDTYEVYAASALTMITLDPGTNNDK</sequence>
<organism evidence="8 9">
    <name type="scientific">Trichoderma arundinaceum</name>
    <dbReference type="NCBI Taxonomy" id="490622"/>
    <lineage>
        <taxon>Eukaryota</taxon>
        <taxon>Fungi</taxon>
        <taxon>Dikarya</taxon>
        <taxon>Ascomycota</taxon>
        <taxon>Pezizomycotina</taxon>
        <taxon>Sordariomycetes</taxon>
        <taxon>Hypocreomycetidae</taxon>
        <taxon>Hypocreales</taxon>
        <taxon>Hypocreaceae</taxon>
        <taxon>Trichoderma</taxon>
    </lineage>
</organism>
<dbReference type="Pfam" id="PF07690">
    <property type="entry name" value="MFS_1"/>
    <property type="match status" value="1"/>
</dbReference>
<dbReference type="STRING" id="490622.A0A395NR95"/>
<comment type="caution">
    <text evidence="8">The sequence shown here is derived from an EMBL/GenBank/DDBJ whole genome shotgun (WGS) entry which is preliminary data.</text>
</comment>
<gene>
    <name evidence="8" type="ORF">TARUN_3679</name>
</gene>
<evidence type="ECO:0000256" key="5">
    <source>
        <dbReference type="SAM" id="MobiDB-lite"/>
    </source>
</evidence>
<protein>
    <submittedName>
        <fullName evidence="8">Mfs general substrate transporter</fullName>
    </submittedName>
</protein>
<dbReference type="InterPro" id="IPR036259">
    <property type="entry name" value="MFS_trans_sf"/>
</dbReference>
<comment type="subcellular location">
    <subcellularLocation>
        <location evidence="1">Membrane</location>
        <topology evidence="1">Multi-pass membrane protein</topology>
    </subcellularLocation>
</comment>
<feature type="domain" description="Major facilitator superfamily (MFS) profile" evidence="7">
    <location>
        <begin position="117"/>
        <end position="513"/>
    </location>
</feature>
<evidence type="ECO:0000256" key="4">
    <source>
        <dbReference type="ARBA" id="ARBA00023136"/>
    </source>
</evidence>
<evidence type="ECO:0000256" key="6">
    <source>
        <dbReference type="SAM" id="Phobius"/>
    </source>
</evidence>
<dbReference type="Proteomes" id="UP000266272">
    <property type="component" value="Unassembled WGS sequence"/>
</dbReference>
<dbReference type="OrthoDB" id="3936150at2759"/>
<evidence type="ECO:0000313" key="9">
    <source>
        <dbReference type="Proteomes" id="UP000266272"/>
    </source>
</evidence>
<keyword evidence="2 6" id="KW-0812">Transmembrane</keyword>
<keyword evidence="3 6" id="KW-1133">Transmembrane helix</keyword>
<proteinExistence type="predicted"/>
<evidence type="ECO:0000256" key="3">
    <source>
        <dbReference type="ARBA" id="ARBA00022989"/>
    </source>
</evidence>
<dbReference type="EMBL" id="PXOA01000206">
    <property type="protein sequence ID" value="RFU78549.1"/>
    <property type="molecule type" value="Genomic_DNA"/>
</dbReference>
<dbReference type="InterPro" id="IPR011701">
    <property type="entry name" value="MFS"/>
</dbReference>
<dbReference type="PANTHER" id="PTHR23502">
    <property type="entry name" value="MAJOR FACILITATOR SUPERFAMILY"/>
    <property type="match status" value="1"/>
</dbReference>
<feature type="transmembrane region" description="Helical" evidence="6">
    <location>
        <begin position="467"/>
        <end position="488"/>
    </location>
</feature>
<feature type="region of interest" description="Disordered" evidence="5">
    <location>
        <begin position="23"/>
        <end position="58"/>
    </location>
</feature>
<dbReference type="InterPro" id="IPR020846">
    <property type="entry name" value="MFS_dom"/>
</dbReference>
<dbReference type="PROSITE" id="PS50850">
    <property type="entry name" value="MFS"/>
    <property type="match status" value="1"/>
</dbReference>
<feature type="transmembrane region" description="Helical" evidence="6">
    <location>
        <begin position="240"/>
        <end position="261"/>
    </location>
</feature>
<keyword evidence="9" id="KW-1185">Reference proteome</keyword>
<evidence type="ECO:0000313" key="8">
    <source>
        <dbReference type="EMBL" id="RFU78549.1"/>
    </source>
</evidence>
<feature type="transmembrane region" description="Helical" evidence="6">
    <location>
        <begin position="435"/>
        <end position="455"/>
    </location>
</feature>
<evidence type="ECO:0000259" key="7">
    <source>
        <dbReference type="PROSITE" id="PS50850"/>
    </source>
</evidence>
<evidence type="ECO:0000256" key="1">
    <source>
        <dbReference type="ARBA" id="ARBA00004141"/>
    </source>
</evidence>
<feature type="transmembrane region" description="Helical" evidence="6">
    <location>
        <begin position="183"/>
        <end position="201"/>
    </location>
</feature>
<feature type="transmembrane region" description="Helical" evidence="6">
    <location>
        <begin position="350"/>
        <end position="375"/>
    </location>
</feature>
<name>A0A395NR95_TRIAR</name>
<dbReference type="GO" id="GO:0022857">
    <property type="term" value="F:transmembrane transporter activity"/>
    <property type="evidence" value="ECO:0007669"/>
    <property type="project" value="InterPro"/>
</dbReference>
<keyword evidence="4 6" id="KW-0472">Membrane</keyword>
<evidence type="ECO:0000256" key="2">
    <source>
        <dbReference type="ARBA" id="ARBA00022692"/>
    </source>
</evidence>
<feature type="transmembrane region" description="Helical" evidence="6">
    <location>
        <begin position="154"/>
        <end position="171"/>
    </location>
</feature>
<dbReference type="AlphaFoldDB" id="A0A395NR95"/>
<feature type="transmembrane region" description="Helical" evidence="6">
    <location>
        <begin position="387"/>
        <end position="409"/>
    </location>
</feature>
<accession>A0A395NR95</accession>
<dbReference type="PANTHER" id="PTHR23502:SF47">
    <property type="entry name" value="MAJOR FACILITATOR SUPERFAMILY (MFS) PROFILE DOMAIN-CONTAINING PROTEIN-RELATED"/>
    <property type="match status" value="1"/>
</dbReference>
<feature type="transmembrane region" description="Helical" evidence="6">
    <location>
        <begin position="115"/>
        <end position="134"/>
    </location>
</feature>
<reference evidence="8 9" key="1">
    <citation type="journal article" date="2018" name="PLoS Pathog.">
        <title>Evolution of structural diversity of trichothecenes, a family of toxins produced by plant pathogenic and entomopathogenic fungi.</title>
        <authorList>
            <person name="Proctor R.H."/>
            <person name="McCormick S.P."/>
            <person name="Kim H.S."/>
            <person name="Cardoza R.E."/>
            <person name="Stanley A.M."/>
            <person name="Lindo L."/>
            <person name="Kelly A."/>
            <person name="Brown D.W."/>
            <person name="Lee T."/>
            <person name="Vaughan M.M."/>
            <person name="Alexander N.J."/>
            <person name="Busman M."/>
            <person name="Gutierrez S."/>
        </authorList>
    </citation>
    <scope>NUCLEOTIDE SEQUENCE [LARGE SCALE GENOMIC DNA]</scope>
    <source>
        <strain evidence="8 9">IBT 40837</strain>
    </source>
</reference>